<keyword evidence="2" id="KW-0472">Membrane</keyword>
<accession>A0A2I0A3V1</accession>
<protein>
    <submittedName>
        <fullName evidence="3">Uncharacterized protein</fullName>
    </submittedName>
</protein>
<evidence type="ECO:0000256" key="2">
    <source>
        <dbReference type="SAM" id="Phobius"/>
    </source>
</evidence>
<keyword evidence="2" id="KW-1133">Transmembrane helix</keyword>
<feature type="region of interest" description="Disordered" evidence="1">
    <location>
        <begin position="124"/>
        <end position="169"/>
    </location>
</feature>
<dbReference type="EMBL" id="KZ452027">
    <property type="protein sequence ID" value="PKA50225.1"/>
    <property type="molecule type" value="Genomic_DNA"/>
</dbReference>
<keyword evidence="2" id="KW-0812">Transmembrane</keyword>
<keyword evidence="4" id="KW-1185">Reference proteome</keyword>
<feature type="transmembrane region" description="Helical" evidence="2">
    <location>
        <begin position="320"/>
        <end position="342"/>
    </location>
</feature>
<evidence type="ECO:0000256" key="1">
    <source>
        <dbReference type="SAM" id="MobiDB-lite"/>
    </source>
</evidence>
<sequence length="359" mass="40348">MAKTKSKVKRRVSAGPQWYPTVNASELISVSGAQIAGDENRARATDRRIPSIFATRTTSLLQGTRIRVRGITHNPSSSMSISIAPLQSLSLFLLPGFLKVSSSVFLYPNYCPQRPNMHAQIRPNGQKVRPAQGVPTHRRSAAHEGPGHRTAGTRRKRETRVAQGGIPADPAVMCRPRGKSAWESTRIVSVGHPELRLLHTLFRRVLDEFGTRFRRVWDAFDTRLQRVVDAATTRHEHSRRHCLRLPCMLRAPGERRKFLSLSLSVFSLPRPRPSLCAVPPSQRLCQQPALAPASVAATAAREEEEEEGEEREEEKRKARIFQVGFIGLLETLLTIPIAWFRFSYSMAAHSVLIHYFCNL</sequence>
<dbReference type="AlphaFoldDB" id="A0A2I0A3V1"/>
<evidence type="ECO:0000313" key="4">
    <source>
        <dbReference type="Proteomes" id="UP000236161"/>
    </source>
</evidence>
<name>A0A2I0A3V1_9ASPA</name>
<dbReference type="Proteomes" id="UP000236161">
    <property type="component" value="Unassembled WGS sequence"/>
</dbReference>
<reference evidence="3 4" key="1">
    <citation type="journal article" date="2017" name="Nature">
        <title>The Apostasia genome and the evolution of orchids.</title>
        <authorList>
            <person name="Zhang G.Q."/>
            <person name="Liu K.W."/>
            <person name="Li Z."/>
            <person name="Lohaus R."/>
            <person name="Hsiao Y.Y."/>
            <person name="Niu S.C."/>
            <person name="Wang J.Y."/>
            <person name="Lin Y.C."/>
            <person name="Xu Q."/>
            <person name="Chen L.J."/>
            <person name="Yoshida K."/>
            <person name="Fujiwara S."/>
            <person name="Wang Z.W."/>
            <person name="Zhang Y.Q."/>
            <person name="Mitsuda N."/>
            <person name="Wang M."/>
            <person name="Liu G.H."/>
            <person name="Pecoraro L."/>
            <person name="Huang H.X."/>
            <person name="Xiao X.J."/>
            <person name="Lin M."/>
            <person name="Wu X.Y."/>
            <person name="Wu W.L."/>
            <person name="Chen Y.Y."/>
            <person name="Chang S.B."/>
            <person name="Sakamoto S."/>
            <person name="Ohme-Takagi M."/>
            <person name="Yagi M."/>
            <person name="Zeng S.J."/>
            <person name="Shen C.Y."/>
            <person name="Yeh C.M."/>
            <person name="Luo Y.B."/>
            <person name="Tsai W.C."/>
            <person name="Van de Peer Y."/>
            <person name="Liu Z.J."/>
        </authorList>
    </citation>
    <scope>NUCLEOTIDE SEQUENCE [LARGE SCALE GENOMIC DNA]</scope>
    <source>
        <strain evidence="4">cv. Shenzhen</strain>
        <tissue evidence="3">Stem</tissue>
    </source>
</reference>
<gene>
    <name evidence="3" type="ORF">AXF42_Ash017819</name>
</gene>
<evidence type="ECO:0000313" key="3">
    <source>
        <dbReference type="EMBL" id="PKA50225.1"/>
    </source>
</evidence>
<organism evidence="3 4">
    <name type="scientific">Apostasia shenzhenica</name>
    <dbReference type="NCBI Taxonomy" id="1088818"/>
    <lineage>
        <taxon>Eukaryota</taxon>
        <taxon>Viridiplantae</taxon>
        <taxon>Streptophyta</taxon>
        <taxon>Embryophyta</taxon>
        <taxon>Tracheophyta</taxon>
        <taxon>Spermatophyta</taxon>
        <taxon>Magnoliopsida</taxon>
        <taxon>Liliopsida</taxon>
        <taxon>Asparagales</taxon>
        <taxon>Orchidaceae</taxon>
        <taxon>Apostasioideae</taxon>
        <taxon>Apostasia</taxon>
    </lineage>
</organism>
<proteinExistence type="predicted"/>